<proteinExistence type="predicted"/>
<protein>
    <submittedName>
        <fullName evidence="2">Uncharacterized protein</fullName>
    </submittedName>
</protein>
<feature type="transmembrane region" description="Helical" evidence="1">
    <location>
        <begin position="42"/>
        <end position="61"/>
    </location>
</feature>
<sequence length="119" mass="13772">MKHFLKALKLRFERFRLLRYVKRHEAIPAWYGVAWEDWLTNGAYVAPIPLALLVAVTRWLWRGMLVASRAMACDPRVAYLDGVEHGLRLARERPPSGQTYHIVNAGGLSRPMIDWSENE</sequence>
<gene>
    <name evidence="2" type="ORF">UFOVP431_57</name>
</gene>
<keyword evidence="1" id="KW-0472">Membrane</keyword>
<organism evidence="2">
    <name type="scientific">uncultured Caudovirales phage</name>
    <dbReference type="NCBI Taxonomy" id="2100421"/>
    <lineage>
        <taxon>Viruses</taxon>
        <taxon>Duplodnaviria</taxon>
        <taxon>Heunggongvirae</taxon>
        <taxon>Uroviricota</taxon>
        <taxon>Caudoviricetes</taxon>
        <taxon>Peduoviridae</taxon>
        <taxon>Maltschvirus</taxon>
        <taxon>Maltschvirus maltsch</taxon>
    </lineage>
</organism>
<evidence type="ECO:0000313" key="2">
    <source>
        <dbReference type="EMBL" id="CAB4147925.1"/>
    </source>
</evidence>
<evidence type="ECO:0000256" key="1">
    <source>
        <dbReference type="SAM" id="Phobius"/>
    </source>
</evidence>
<keyword evidence="1" id="KW-1133">Transmembrane helix</keyword>
<keyword evidence="1" id="KW-0812">Transmembrane</keyword>
<accession>A0A6J5MLF3</accession>
<name>A0A6J5MLF3_9CAUD</name>
<reference evidence="2" key="1">
    <citation type="submission" date="2020-04" db="EMBL/GenBank/DDBJ databases">
        <authorList>
            <person name="Chiriac C."/>
            <person name="Salcher M."/>
            <person name="Ghai R."/>
            <person name="Kavagutti S V."/>
        </authorList>
    </citation>
    <scope>NUCLEOTIDE SEQUENCE</scope>
</reference>
<dbReference type="EMBL" id="LR796483">
    <property type="protein sequence ID" value="CAB4147925.1"/>
    <property type="molecule type" value="Genomic_DNA"/>
</dbReference>